<proteinExistence type="predicted"/>
<keyword evidence="3" id="KW-1185">Reference proteome</keyword>
<feature type="chain" id="PRO_5003256025" evidence="1">
    <location>
        <begin position="19"/>
        <end position="180"/>
    </location>
</feature>
<dbReference type="KEGG" id="dpt:Deipr_0489"/>
<reference evidence="3" key="1">
    <citation type="submission" date="2011-02" db="EMBL/GenBank/DDBJ databases">
        <title>The complete sequence of chromosome of Deinococcus proteolyticus DSM 20540.</title>
        <authorList>
            <consortium name="US DOE Joint Genome Institute (JGI-PGF)"/>
            <person name="Lucas S."/>
            <person name="Copeland A."/>
            <person name="Lapidus A."/>
            <person name="Bruce D."/>
            <person name="Goodwin L."/>
            <person name="Pitluck S."/>
            <person name="Kyrpides N."/>
            <person name="Mavromatis K."/>
            <person name="Pagani I."/>
            <person name="Ivanova N."/>
            <person name="Ovchinnikova G."/>
            <person name="Zeytun A."/>
            <person name="Detter J.C."/>
            <person name="Han C."/>
            <person name="Land M."/>
            <person name="Hauser L."/>
            <person name="Markowitz V."/>
            <person name="Cheng J.-F."/>
            <person name="Hugenholtz P."/>
            <person name="Woyke T."/>
            <person name="Wu D."/>
            <person name="Pukall R."/>
            <person name="Steenblock K."/>
            <person name="Brambilla E."/>
            <person name="Klenk H.-P."/>
            <person name="Eisen J.A."/>
        </authorList>
    </citation>
    <scope>NUCLEOTIDE SEQUENCE [LARGE SCALE GENOMIC DNA]</scope>
    <source>
        <strain evidence="3">ATCC 35074 / DSM 20540 / JCM 6276 / NBRC 101906 / NCIMB 13154 / VKM Ac-1939 / CCM 2703 / MRP</strain>
    </source>
</reference>
<keyword evidence="1" id="KW-0732">Signal</keyword>
<accession>F0RK98</accession>
<evidence type="ECO:0000256" key="1">
    <source>
        <dbReference type="SAM" id="SignalP"/>
    </source>
</evidence>
<evidence type="ECO:0000313" key="2">
    <source>
        <dbReference type="EMBL" id="ADY25657.1"/>
    </source>
</evidence>
<gene>
    <name evidence="2" type="ordered locus">Deipr_0489</name>
</gene>
<evidence type="ECO:0000313" key="3">
    <source>
        <dbReference type="Proteomes" id="UP000007718"/>
    </source>
</evidence>
<feature type="signal peptide" evidence="1">
    <location>
        <begin position="1"/>
        <end position="18"/>
    </location>
</feature>
<dbReference type="RefSeq" id="WP_013614266.1">
    <property type="nucleotide sequence ID" value="NC_015161.1"/>
</dbReference>
<dbReference type="HOGENOM" id="CLU_1600021_0_0_0"/>
<dbReference type="Proteomes" id="UP000007718">
    <property type="component" value="Chromosome"/>
</dbReference>
<dbReference type="EMBL" id="CP002536">
    <property type="protein sequence ID" value="ADY25657.1"/>
    <property type="molecule type" value="Genomic_DNA"/>
</dbReference>
<protein>
    <submittedName>
        <fullName evidence="2">Uncharacterized protein</fullName>
    </submittedName>
</protein>
<name>F0RK98_DEIPM</name>
<organism evidence="2 3">
    <name type="scientific">Deinococcus proteolyticus (strain ATCC 35074 / DSM 20540 / JCM 6276 / NBRC 101906 / NCIMB 13154 / VKM Ac-1939 / CCM 2703 / MRP)</name>
    <dbReference type="NCBI Taxonomy" id="693977"/>
    <lineage>
        <taxon>Bacteria</taxon>
        <taxon>Thermotogati</taxon>
        <taxon>Deinococcota</taxon>
        <taxon>Deinococci</taxon>
        <taxon>Deinococcales</taxon>
        <taxon>Deinococcaceae</taxon>
        <taxon>Deinococcus</taxon>
    </lineage>
</organism>
<dbReference type="OrthoDB" id="69101at2"/>
<sequence>MRQLVPVLALAALGSAAAGGAPTSWLGQKVDPAGTTFCRTYGCKLVEVIQNGESTLGWHDGTQRSYRLRGGSRMEVEVRLQGWISNARLLTEPQPQKNGTFAMHPAHYPLAAEFLSAVTGRRFSAEKIAACERAGVALNSVDAYGPTAPLSHWTTPGSLQHKARCGINSQVGVWAGWMQQ</sequence>
<reference evidence="2 3" key="2">
    <citation type="journal article" date="2012" name="Stand. Genomic Sci.">
        <title>Complete genome sequence of the orange-red pigmented, radioresistant Deinococcus proteolyticus type strain (MRP(T)).</title>
        <authorList>
            <person name="Copeland A."/>
            <person name="Zeytun A."/>
            <person name="Yassawong M."/>
            <person name="Nolan M."/>
            <person name="Lucas S."/>
            <person name="Hammon N."/>
            <person name="Deshpande S."/>
            <person name="Cheng J.F."/>
            <person name="Han C."/>
            <person name="Tapia R."/>
            <person name="Goodwin L.A."/>
            <person name="Pitluck S."/>
            <person name="Mavromatis K."/>
            <person name="Liolios K."/>
            <person name="Pagani I."/>
            <person name="Ivanova N."/>
            <person name="Mikhailova N."/>
            <person name="Pati A."/>
            <person name="Chen A."/>
            <person name="Palaniappan K."/>
            <person name="Land M."/>
            <person name="Hauser L."/>
            <person name="Jeffries C.D."/>
            <person name="Brambilla E.M."/>
            <person name="Rohde M."/>
            <person name="Sikorski J."/>
            <person name="Pukall R."/>
            <person name="Goker M."/>
            <person name="Detter J.C."/>
            <person name="Woyke T."/>
            <person name="Bristow J."/>
            <person name="Eisen J.A."/>
            <person name="Markowitz V."/>
            <person name="Hugenholtz P."/>
            <person name="Kyrpides N.C."/>
            <person name="Klenk H.P."/>
            <person name="Lapidus A."/>
        </authorList>
    </citation>
    <scope>NUCLEOTIDE SEQUENCE [LARGE SCALE GENOMIC DNA]</scope>
    <source>
        <strain evidence="3">ATCC 35074 / DSM 20540 / JCM 6276 / NBRC 101906 / NCIMB 13154 / VKM Ac-1939 / CCM 2703 / MRP</strain>
    </source>
</reference>
<dbReference type="AlphaFoldDB" id="F0RK98"/>
<dbReference type="STRING" id="693977.Deipr_0489"/>